<evidence type="ECO:0000313" key="2">
    <source>
        <dbReference type="Proteomes" id="UP001499930"/>
    </source>
</evidence>
<name>A0ABN3XT72_9ACTN</name>
<proteinExistence type="predicted"/>
<sequence length="107" mass="11174">MQAQTTRALSPASQTRFQQLAAARLAEVLARGAEHALPAIPWTVTAVGCGLRADITPAAADPRGTHRAWVQALGLTPRRTMPGCLAASARMDGVQVTITTALTKESA</sequence>
<keyword evidence="2" id="KW-1185">Reference proteome</keyword>
<reference evidence="1 2" key="1">
    <citation type="journal article" date="2019" name="Int. J. Syst. Evol. Microbiol.">
        <title>The Global Catalogue of Microorganisms (GCM) 10K type strain sequencing project: providing services to taxonomists for standard genome sequencing and annotation.</title>
        <authorList>
            <consortium name="The Broad Institute Genomics Platform"/>
            <consortium name="The Broad Institute Genome Sequencing Center for Infectious Disease"/>
            <person name="Wu L."/>
            <person name="Ma J."/>
        </authorList>
    </citation>
    <scope>NUCLEOTIDE SEQUENCE [LARGE SCALE GENOMIC DNA]</scope>
    <source>
        <strain evidence="1 2">JCM 3106</strain>
    </source>
</reference>
<dbReference type="Proteomes" id="UP001499930">
    <property type="component" value="Unassembled WGS sequence"/>
</dbReference>
<gene>
    <name evidence="1" type="ORF">GCM10017559_07910</name>
</gene>
<protein>
    <submittedName>
        <fullName evidence="1">Uncharacterized protein</fullName>
    </submittedName>
</protein>
<dbReference type="RefSeq" id="WP_344888362.1">
    <property type="nucleotide sequence ID" value="NZ_BAAAWD010000004.1"/>
</dbReference>
<organism evidence="1 2">
    <name type="scientific">Streptosporangium longisporum</name>
    <dbReference type="NCBI Taxonomy" id="46187"/>
    <lineage>
        <taxon>Bacteria</taxon>
        <taxon>Bacillati</taxon>
        <taxon>Actinomycetota</taxon>
        <taxon>Actinomycetes</taxon>
        <taxon>Streptosporangiales</taxon>
        <taxon>Streptosporangiaceae</taxon>
        <taxon>Streptosporangium</taxon>
    </lineage>
</organism>
<dbReference type="EMBL" id="BAAAWD010000004">
    <property type="protein sequence ID" value="GAA2990327.1"/>
    <property type="molecule type" value="Genomic_DNA"/>
</dbReference>
<accession>A0ABN3XT72</accession>
<comment type="caution">
    <text evidence="1">The sequence shown here is derived from an EMBL/GenBank/DDBJ whole genome shotgun (WGS) entry which is preliminary data.</text>
</comment>
<evidence type="ECO:0000313" key="1">
    <source>
        <dbReference type="EMBL" id="GAA2990327.1"/>
    </source>
</evidence>